<proteinExistence type="predicted"/>
<evidence type="ECO:0008006" key="6">
    <source>
        <dbReference type="Google" id="ProtNLM"/>
    </source>
</evidence>
<comment type="subcellular location">
    <subcellularLocation>
        <location evidence="1">Membrane</location>
    </subcellularLocation>
</comment>
<dbReference type="RefSeq" id="WP_006372142.1">
    <property type="nucleotide sequence ID" value="NZ_JAAXPC010000018.1"/>
</dbReference>
<feature type="transmembrane region" description="Helical" evidence="3">
    <location>
        <begin position="29"/>
        <end position="53"/>
    </location>
</feature>
<evidence type="ECO:0000313" key="5">
    <source>
        <dbReference type="Proteomes" id="UP000563898"/>
    </source>
</evidence>
<keyword evidence="3" id="KW-1133">Transmembrane helix</keyword>
<dbReference type="EMBL" id="JAAXPC010000018">
    <property type="protein sequence ID" value="NKY04403.1"/>
    <property type="molecule type" value="Genomic_DNA"/>
</dbReference>
<gene>
    <name evidence="4" type="ORF">HGA05_22810</name>
</gene>
<comment type="caution">
    <text evidence="4">The sequence shown here is derived from an EMBL/GenBank/DDBJ whole genome shotgun (WGS) entry which is preliminary data.</text>
</comment>
<dbReference type="PANTHER" id="PTHR37042">
    <property type="entry name" value="OUTER MEMBRANE PROTEIN RV1973"/>
    <property type="match status" value="1"/>
</dbReference>
<dbReference type="Proteomes" id="UP000563898">
    <property type="component" value="Unassembled WGS sequence"/>
</dbReference>
<name>A0A846WUR3_9ACTN</name>
<protein>
    <recommendedName>
        <fullName evidence="6">Mce-associated membrane protein</fullName>
    </recommendedName>
</protein>
<dbReference type="GO" id="GO:0016020">
    <property type="term" value="C:membrane"/>
    <property type="evidence" value="ECO:0007669"/>
    <property type="project" value="UniProtKB-SubCell"/>
</dbReference>
<accession>A0A846WUR3</accession>
<dbReference type="PANTHER" id="PTHR37042:SF4">
    <property type="entry name" value="OUTER MEMBRANE PROTEIN RV1973"/>
    <property type="match status" value="1"/>
</dbReference>
<dbReference type="AlphaFoldDB" id="A0A846WUR3"/>
<keyword evidence="3" id="KW-0812">Transmembrane</keyword>
<organism evidence="4 5">
    <name type="scientific">Gordonia polyisoprenivorans</name>
    <dbReference type="NCBI Taxonomy" id="84595"/>
    <lineage>
        <taxon>Bacteria</taxon>
        <taxon>Bacillati</taxon>
        <taxon>Actinomycetota</taxon>
        <taxon>Actinomycetes</taxon>
        <taxon>Mycobacteriales</taxon>
        <taxon>Gordoniaceae</taxon>
        <taxon>Gordonia</taxon>
    </lineage>
</organism>
<keyword evidence="2 3" id="KW-0472">Membrane</keyword>
<evidence type="ECO:0000256" key="2">
    <source>
        <dbReference type="ARBA" id="ARBA00023136"/>
    </source>
</evidence>
<evidence type="ECO:0000313" key="4">
    <source>
        <dbReference type="EMBL" id="NKY04403.1"/>
    </source>
</evidence>
<sequence length="187" mass="20157">MSKLTPLFAPLRRGGTALARSINRVSTVRARIVFATLCVVAVAALAVTGYFTYQVRTQDQQRDDRAQALAAMRAGVPNLLSYNGNGDLKKEFAAKYDLLTGKFRDDFTNLTTSSIIPAATQHHIVTNAKIAEAGVISSTDDAVSVLMFINQTTTSTDDPTPKIDGSRIKITAVRSGDQWKIGGLQPV</sequence>
<evidence type="ECO:0000256" key="1">
    <source>
        <dbReference type="ARBA" id="ARBA00004370"/>
    </source>
</evidence>
<evidence type="ECO:0000256" key="3">
    <source>
        <dbReference type="SAM" id="Phobius"/>
    </source>
</evidence>
<reference evidence="4 5" key="1">
    <citation type="submission" date="2020-04" db="EMBL/GenBank/DDBJ databases">
        <title>MicrobeNet Type strains.</title>
        <authorList>
            <person name="Nicholson A.C."/>
        </authorList>
    </citation>
    <scope>NUCLEOTIDE SEQUENCE [LARGE SCALE GENOMIC DNA]</scope>
    <source>
        <strain evidence="4 5">ATCC BAA-14</strain>
    </source>
</reference>